<dbReference type="Proteomes" id="UP000215459">
    <property type="component" value="Unassembled WGS sequence"/>
</dbReference>
<dbReference type="EMBL" id="NOWF01000003">
    <property type="protein sequence ID" value="OYD08359.1"/>
    <property type="molecule type" value="Genomic_DNA"/>
</dbReference>
<keyword evidence="3" id="KW-0560">Oxidoreductase</keyword>
<comment type="catalytic activity">
    <reaction evidence="3">
        <text>2 superoxide + 2 H(+) = H2O2 + O2</text>
        <dbReference type="Rhea" id="RHEA:20696"/>
        <dbReference type="ChEBI" id="CHEBI:15378"/>
        <dbReference type="ChEBI" id="CHEBI:15379"/>
        <dbReference type="ChEBI" id="CHEBI:16240"/>
        <dbReference type="ChEBI" id="CHEBI:18421"/>
        <dbReference type="EC" id="1.15.1.1"/>
    </reaction>
</comment>
<evidence type="ECO:0000259" key="5">
    <source>
        <dbReference type="Pfam" id="PF00080"/>
    </source>
</evidence>
<comment type="cofactor">
    <cofactor evidence="3">
        <name>Zn(2+)</name>
        <dbReference type="ChEBI" id="CHEBI:29105"/>
    </cofactor>
    <text evidence="3">Binds 1 zinc ion per subunit.</text>
</comment>
<evidence type="ECO:0000256" key="2">
    <source>
        <dbReference type="ARBA" id="ARBA00024900"/>
    </source>
</evidence>
<dbReference type="AlphaFoldDB" id="A0A235B8P5"/>
<dbReference type="Pfam" id="PF00080">
    <property type="entry name" value="Sod_Cu"/>
    <property type="match status" value="1"/>
</dbReference>
<gene>
    <name evidence="6" type="ORF">CHM34_05815</name>
</gene>
<organism evidence="6 7">
    <name type="scientific">Paludifilum halophilum</name>
    <dbReference type="NCBI Taxonomy" id="1642702"/>
    <lineage>
        <taxon>Bacteria</taxon>
        <taxon>Bacillati</taxon>
        <taxon>Bacillota</taxon>
        <taxon>Bacilli</taxon>
        <taxon>Bacillales</taxon>
        <taxon>Thermoactinomycetaceae</taxon>
        <taxon>Paludifilum</taxon>
    </lineage>
</organism>
<feature type="domain" description="Superoxide dismutase copper/zinc binding" evidence="5">
    <location>
        <begin position="53"/>
        <end position="183"/>
    </location>
</feature>
<dbReference type="GO" id="GO:0005507">
    <property type="term" value="F:copper ion binding"/>
    <property type="evidence" value="ECO:0007669"/>
    <property type="project" value="InterPro"/>
</dbReference>
<dbReference type="CDD" id="cd00305">
    <property type="entry name" value="Cu-Zn_Superoxide_Dismutase"/>
    <property type="match status" value="1"/>
</dbReference>
<protein>
    <recommendedName>
        <fullName evidence="3">Superoxide dismutase [Cu-Zn]</fullName>
        <ecNumber evidence="3">1.15.1.1</ecNumber>
    </recommendedName>
</protein>
<comment type="caution">
    <text evidence="6">The sequence shown here is derived from an EMBL/GenBank/DDBJ whole genome shotgun (WGS) entry which is preliminary data.</text>
</comment>
<evidence type="ECO:0000256" key="3">
    <source>
        <dbReference type="RuleBase" id="RU000393"/>
    </source>
</evidence>
<dbReference type="EC" id="1.15.1.1" evidence="3"/>
<evidence type="ECO:0000313" key="7">
    <source>
        <dbReference type="Proteomes" id="UP000215459"/>
    </source>
</evidence>
<name>A0A235B8P5_9BACL</name>
<evidence type="ECO:0000256" key="4">
    <source>
        <dbReference type="SAM" id="MobiDB-lite"/>
    </source>
</evidence>
<feature type="region of interest" description="Disordered" evidence="4">
    <location>
        <begin position="18"/>
        <end position="48"/>
    </location>
</feature>
<dbReference type="Gene3D" id="2.60.40.200">
    <property type="entry name" value="Superoxide dismutase, copper/zinc binding domain"/>
    <property type="match status" value="1"/>
</dbReference>
<dbReference type="OrthoDB" id="9792957at2"/>
<proteinExistence type="inferred from homology"/>
<dbReference type="InterPro" id="IPR001424">
    <property type="entry name" value="SOD_Cu_Zn_dom"/>
</dbReference>
<accession>A0A235B8P5</accession>
<comment type="similarity">
    <text evidence="1 3">Belongs to the Cu-Zn superoxide dismutase family.</text>
</comment>
<keyword evidence="7" id="KW-1185">Reference proteome</keyword>
<dbReference type="PROSITE" id="PS51257">
    <property type="entry name" value="PROKAR_LIPOPROTEIN"/>
    <property type="match status" value="1"/>
</dbReference>
<comment type="function">
    <text evidence="2">Destroys radicals which are normally produced within the cells and which are toxic to biological systems. May play a role in favoring mycobacterial survival in phagocytes.</text>
</comment>
<reference evidence="6 7" key="1">
    <citation type="submission" date="2017-07" db="EMBL/GenBank/DDBJ databases">
        <title>The genome sequence of Paludifilum halophilum highlights mechanisms for microbial adaptation to high salt environemnts.</title>
        <authorList>
            <person name="Belbahri L."/>
        </authorList>
    </citation>
    <scope>NUCLEOTIDE SEQUENCE [LARGE SCALE GENOMIC DNA]</scope>
    <source>
        <strain evidence="6 7">DSM 102817</strain>
    </source>
</reference>
<comment type="cofactor">
    <cofactor evidence="3">
        <name>Cu cation</name>
        <dbReference type="ChEBI" id="CHEBI:23378"/>
    </cofactor>
    <text evidence="3">Binds 1 copper ion per subunit.</text>
</comment>
<keyword evidence="3" id="KW-0479">Metal-binding</keyword>
<feature type="compositionally biased region" description="Basic and acidic residues" evidence="4">
    <location>
        <begin position="29"/>
        <end position="38"/>
    </location>
</feature>
<keyword evidence="3" id="KW-0862">Zinc</keyword>
<dbReference type="InterPro" id="IPR018152">
    <property type="entry name" value="SOD_Cu/Zn_BS"/>
</dbReference>
<dbReference type="SUPFAM" id="SSF49329">
    <property type="entry name" value="Cu,Zn superoxide dismutase-like"/>
    <property type="match status" value="1"/>
</dbReference>
<dbReference type="InterPro" id="IPR036423">
    <property type="entry name" value="SOD-like_Cu/Zn_dom_sf"/>
</dbReference>
<feature type="region of interest" description="Disordered" evidence="4">
    <location>
        <begin position="87"/>
        <end position="127"/>
    </location>
</feature>
<keyword evidence="3" id="KW-0186">Copper</keyword>
<evidence type="ECO:0000313" key="6">
    <source>
        <dbReference type="EMBL" id="OYD08359.1"/>
    </source>
</evidence>
<dbReference type="PANTHER" id="PTHR10003">
    <property type="entry name" value="SUPEROXIDE DISMUTASE CU-ZN -RELATED"/>
    <property type="match status" value="1"/>
</dbReference>
<dbReference type="RefSeq" id="WP_094263664.1">
    <property type="nucleotide sequence ID" value="NZ_NOWF01000003.1"/>
</dbReference>
<dbReference type="PROSITE" id="PS00332">
    <property type="entry name" value="SOD_CU_ZN_2"/>
    <property type="match status" value="1"/>
</dbReference>
<dbReference type="InterPro" id="IPR024134">
    <property type="entry name" value="SOD_Cu/Zn_/chaperone"/>
</dbReference>
<evidence type="ECO:0000256" key="1">
    <source>
        <dbReference type="ARBA" id="ARBA00010457"/>
    </source>
</evidence>
<dbReference type="GO" id="GO:0004784">
    <property type="term" value="F:superoxide dismutase activity"/>
    <property type="evidence" value="ECO:0007669"/>
    <property type="project" value="UniProtKB-EC"/>
</dbReference>
<sequence>MRGTLIAASTLLAVLLTGCSPDSPEETGSEEKEPKEPKAAVAQLQNADGDRVGTATLTETENGVDIHLKAMDLESGEHGFHIHETGTCQPPDFQSAGGHFNPEDKAHGKNNPDGSHAGDLPNLEIQSGGTGELKVTAKGTTLGPGDHSLLKKDGTALVIHEDPDDLKTDPAGDAGDRIACGVVKEK</sequence>